<evidence type="ECO:0000256" key="5">
    <source>
        <dbReference type="ARBA" id="ARBA00023274"/>
    </source>
</evidence>
<keyword evidence="3" id="KW-0689">Ribosomal protein</keyword>
<evidence type="ECO:0000313" key="9">
    <source>
        <dbReference type="EMBL" id="RLV97012.1"/>
    </source>
</evidence>
<protein>
    <recommendedName>
        <fullName evidence="6">Large ribosomal subunit protein mL50</fullName>
    </recommendedName>
    <alternativeName>
        <fullName evidence="7">39S ribosomal protein L50, mitochondrial</fullName>
    </alternativeName>
</protein>
<gene>
    <name evidence="9" type="ORF">DV515_00012217</name>
</gene>
<proteinExistence type="inferred from homology"/>
<comment type="subcellular location">
    <subcellularLocation>
        <location evidence="1">Mitochondrion</location>
    </subcellularLocation>
</comment>
<dbReference type="PANTHER" id="PTHR31542">
    <property type="entry name" value="39A RIBOSOMAL PROTEIN L50, MITOCHONDRIAL"/>
    <property type="match status" value="1"/>
</dbReference>
<evidence type="ECO:0000256" key="6">
    <source>
        <dbReference type="ARBA" id="ARBA00035183"/>
    </source>
</evidence>
<organism evidence="9 10">
    <name type="scientific">Chloebia gouldiae</name>
    <name type="common">Gouldian finch</name>
    <name type="synonym">Erythrura gouldiae</name>
    <dbReference type="NCBI Taxonomy" id="44316"/>
    <lineage>
        <taxon>Eukaryota</taxon>
        <taxon>Metazoa</taxon>
        <taxon>Chordata</taxon>
        <taxon>Craniata</taxon>
        <taxon>Vertebrata</taxon>
        <taxon>Euteleostomi</taxon>
        <taxon>Archelosauria</taxon>
        <taxon>Archosauria</taxon>
        <taxon>Dinosauria</taxon>
        <taxon>Saurischia</taxon>
        <taxon>Theropoda</taxon>
        <taxon>Coelurosauria</taxon>
        <taxon>Aves</taxon>
        <taxon>Neognathae</taxon>
        <taxon>Neoaves</taxon>
        <taxon>Telluraves</taxon>
        <taxon>Australaves</taxon>
        <taxon>Passeriformes</taxon>
        <taxon>Passeroidea</taxon>
        <taxon>Passeridae</taxon>
        <taxon>Chloebia</taxon>
    </lineage>
</organism>
<keyword evidence="10" id="KW-1185">Reference proteome</keyword>
<dbReference type="InterPro" id="IPR018305">
    <property type="entry name" value="Ribosomal_m50"/>
</dbReference>
<evidence type="ECO:0000256" key="3">
    <source>
        <dbReference type="ARBA" id="ARBA00022980"/>
    </source>
</evidence>
<evidence type="ECO:0000256" key="1">
    <source>
        <dbReference type="ARBA" id="ARBA00004173"/>
    </source>
</evidence>
<dbReference type="EMBL" id="QUSF01000064">
    <property type="protein sequence ID" value="RLV97012.1"/>
    <property type="molecule type" value="Genomic_DNA"/>
</dbReference>
<evidence type="ECO:0000256" key="2">
    <source>
        <dbReference type="ARBA" id="ARBA00008860"/>
    </source>
</evidence>
<evidence type="ECO:0000256" key="7">
    <source>
        <dbReference type="ARBA" id="ARBA00035398"/>
    </source>
</evidence>
<dbReference type="GO" id="GO:0005762">
    <property type="term" value="C:mitochondrial large ribosomal subunit"/>
    <property type="evidence" value="ECO:0007669"/>
    <property type="project" value="TreeGrafter"/>
</dbReference>
<dbReference type="PANTHER" id="PTHR31542:SF1">
    <property type="entry name" value="LARGE RIBOSOMAL SUBUNIT PROTEIN ML50"/>
    <property type="match status" value="1"/>
</dbReference>
<comment type="caution">
    <text evidence="9">The sequence shown here is derived from an EMBL/GenBank/DDBJ whole genome shotgun (WGS) entry which is preliminary data.</text>
</comment>
<name>A0A3L8S478_CHLGU</name>
<evidence type="ECO:0000256" key="8">
    <source>
        <dbReference type="SAM" id="MobiDB-lite"/>
    </source>
</evidence>
<evidence type="ECO:0000313" key="10">
    <source>
        <dbReference type="Proteomes" id="UP000276834"/>
    </source>
</evidence>
<feature type="region of interest" description="Disordered" evidence="8">
    <location>
        <begin position="1"/>
        <end position="80"/>
    </location>
</feature>
<keyword evidence="4" id="KW-0496">Mitochondrion</keyword>
<evidence type="ECO:0000256" key="4">
    <source>
        <dbReference type="ARBA" id="ARBA00023128"/>
    </source>
</evidence>
<comment type="similarity">
    <text evidence="2">Belongs to the mitochondrion-specific ribosomal protein mL50 family.</text>
</comment>
<dbReference type="AlphaFoldDB" id="A0A3L8S478"/>
<dbReference type="OrthoDB" id="9939609at2759"/>
<accession>A0A3L8S478</accession>
<feature type="non-terminal residue" evidence="9">
    <location>
        <position position="185"/>
    </location>
</feature>
<dbReference type="Proteomes" id="UP000276834">
    <property type="component" value="Unassembled WGS sequence"/>
</dbReference>
<sequence length="185" mass="20376">MKNSSSNILREATHGLLTRLGHTRRGYTCSSASREEEREVEADQAVPEKESSKTSLIHPPPTPPELHSSRGPAELPRVPRQGGLRTLCSRGLNRLKYHLLARLVAELGHAVPSSKLHCVYRTGDVLGFYCTPMKDSTKIGELAAAEMLPNLKIIWQQPVPVRHWYSMGTASCPLPSPCCQELTGS</sequence>
<keyword evidence="5" id="KW-0687">Ribonucleoprotein</keyword>
<reference evidence="9 10" key="1">
    <citation type="journal article" date="2018" name="Proc. R. Soc. B">
        <title>A non-coding region near Follistatin controls head colour polymorphism in the Gouldian finch.</title>
        <authorList>
            <person name="Toomey M.B."/>
            <person name="Marques C.I."/>
            <person name="Andrade P."/>
            <person name="Araujo P.M."/>
            <person name="Sabatino S."/>
            <person name="Gazda M.A."/>
            <person name="Afonso S."/>
            <person name="Lopes R.J."/>
            <person name="Corbo J.C."/>
            <person name="Carneiro M."/>
        </authorList>
    </citation>
    <scope>NUCLEOTIDE SEQUENCE [LARGE SCALE GENOMIC DNA]</scope>
    <source>
        <strain evidence="9">Red01</strain>
        <tissue evidence="9">Muscle</tissue>
    </source>
</reference>
<dbReference type="STRING" id="44316.ENSEGOP00005020705"/>